<organism evidence="2 3">
    <name type="scientific">Mycena belliarum</name>
    <dbReference type="NCBI Taxonomy" id="1033014"/>
    <lineage>
        <taxon>Eukaryota</taxon>
        <taxon>Fungi</taxon>
        <taxon>Dikarya</taxon>
        <taxon>Basidiomycota</taxon>
        <taxon>Agaricomycotina</taxon>
        <taxon>Agaricomycetes</taxon>
        <taxon>Agaricomycetidae</taxon>
        <taxon>Agaricales</taxon>
        <taxon>Marasmiineae</taxon>
        <taxon>Mycenaceae</taxon>
        <taxon>Mycena</taxon>
    </lineage>
</organism>
<gene>
    <name evidence="2" type="ORF">B0H15DRAFT_836925</name>
</gene>
<dbReference type="EMBL" id="JARJCN010000021">
    <property type="protein sequence ID" value="KAJ7090793.1"/>
    <property type="molecule type" value="Genomic_DNA"/>
</dbReference>
<evidence type="ECO:0000313" key="3">
    <source>
        <dbReference type="Proteomes" id="UP001222325"/>
    </source>
</evidence>
<accession>A0AAD6U7E5</accession>
<feature type="compositionally biased region" description="Basic and acidic residues" evidence="1">
    <location>
        <begin position="144"/>
        <end position="188"/>
    </location>
</feature>
<name>A0AAD6U7E5_9AGAR</name>
<feature type="compositionally biased region" description="Gly residues" evidence="1">
    <location>
        <begin position="189"/>
        <end position="198"/>
    </location>
</feature>
<protein>
    <submittedName>
        <fullName evidence="2">Uncharacterized protein</fullName>
    </submittedName>
</protein>
<reference evidence="2" key="1">
    <citation type="submission" date="2023-03" db="EMBL/GenBank/DDBJ databases">
        <title>Massive genome expansion in bonnet fungi (Mycena s.s.) driven by repeated elements and novel gene families across ecological guilds.</title>
        <authorList>
            <consortium name="Lawrence Berkeley National Laboratory"/>
            <person name="Harder C.B."/>
            <person name="Miyauchi S."/>
            <person name="Viragh M."/>
            <person name="Kuo A."/>
            <person name="Thoen E."/>
            <person name="Andreopoulos B."/>
            <person name="Lu D."/>
            <person name="Skrede I."/>
            <person name="Drula E."/>
            <person name="Henrissat B."/>
            <person name="Morin E."/>
            <person name="Kohler A."/>
            <person name="Barry K."/>
            <person name="LaButti K."/>
            <person name="Morin E."/>
            <person name="Salamov A."/>
            <person name="Lipzen A."/>
            <person name="Mereny Z."/>
            <person name="Hegedus B."/>
            <person name="Baldrian P."/>
            <person name="Stursova M."/>
            <person name="Weitz H."/>
            <person name="Taylor A."/>
            <person name="Grigoriev I.V."/>
            <person name="Nagy L.G."/>
            <person name="Martin F."/>
            <person name="Kauserud H."/>
        </authorList>
    </citation>
    <scope>NUCLEOTIDE SEQUENCE</scope>
    <source>
        <strain evidence="2">CBHHK173m</strain>
    </source>
</reference>
<feature type="compositionally biased region" description="Acidic residues" evidence="1">
    <location>
        <begin position="87"/>
        <end position="97"/>
    </location>
</feature>
<feature type="region of interest" description="Disordered" evidence="1">
    <location>
        <begin position="1"/>
        <end position="103"/>
    </location>
</feature>
<feature type="region of interest" description="Disordered" evidence="1">
    <location>
        <begin position="138"/>
        <end position="214"/>
    </location>
</feature>
<proteinExistence type="predicted"/>
<evidence type="ECO:0000313" key="2">
    <source>
        <dbReference type="EMBL" id="KAJ7090793.1"/>
    </source>
</evidence>
<feature type="compositionally biased region" description="Basic and acidic residues" evidence="1">
    <location>
        <begin position="27"/>
        <end position="41"/>
    </location>
</feature>
<sequence>MNESADATDARDTSDVGRAASPFGETARPRDVWGVSRRECGGAHASPKTWGNAEEEGRPLMPRPLPAPARARSSVGSVGPRVNADAPPDEENADEESAEKAEAYESVLSALDVGERVLVVGLGLWLVVGCGKVLGKAEDDEEERAGRPEFEARSGKSPEVEEEGRWPRPDVDGGEGRPEVEERFDGERALGGGEGGGRPAEEVGDEPGVEACGGLGAPAPEGRRACDGLGGAACCKLDIAAPLPKFDAASAVWEPEAHGAGASTWERARRMRELLCARKAALSPFSWIFIALGLRVAGGLSTGTGGGARVGRGGGRATDAALNYFVTAQSLDDEGTHALRPQPGLGPRCPCRRCRPRRRRVRSRLCARGRAWAGTRPST</sequence>
<keyword evidence="3" id="KW-1185">Reference proteome</keyword>
<comment type="caution">
    <text evidence="2">The sequence shown here is derived from an EMBL/GenBank/DDBJ whole genome shotgun (WGS) entry which is preliminary data.</text>
</comment>
<dbReference type="AlphaFoldDB" id="A0AAD6U7E5"/>
<dbReference type="Proteomes" id="UP001222325">
    <property type="component" value="Unassembled WGS sequence"/>
</dbReference>
<evidence type="ECO:0000256" key="1">
    <source>
        <dbReference type="SAM" id="MobiDB-lite"/>
    </source>
</evidence>